<accession>A0ACB8SFD5</accession>
<dbReference type="EMBL" id="MU277356">
    <property type="protein sequence ID" value="KAI0054730.1"/>
    <property type="molecule type" value="Genomic_DNA"/>
</dbReference>
<sequence>MFSQWVLPTVPSPSRSTTDDLQTPAASPSTEPRRSPRTTEEKLDDVLKVISATGWSLGEFLYHLFQRVEETQSKPRSKRPDPVAAAAAAAERVNRRSQVLRKFLSGEGNYKPLLIITLIYNHKFSRPSSEYNDDDHYFSHTIPSSDIDFAKPALTTWALELLVQQVRRESNRLVSREAGLRARASTKKRSHPIAATITVAGPRTVDAHAVVAGRAADAGPGRGAGIDEEDRIAQGVDGIGDTDSEESEDDVPQDGNRDGGRTKPVDPMISWDLISGFSLAALEEKYRALAPVTWHILWEFMKPDTRGPRIYRPTHIVSTSIISEMVYGRNQHANLFALCRGISLFAMKAHHAMFRVGSRLAQNVPYSTMRRALVQMADEKRAAWARDILLKILRFFLIVLDNIQAYALRRDQRIGNGNEMIIGTGATAIEMQDCSAEDFNLEALKVQRAKNERANVTVEKILADVDMEHLKRVGSYHWIDALVYFVPALQKYRPVVDAMFQEQAKKHQIDPKRRSKIHPLGTNSANEVTTQGMKAAVADFVDQIGLTEETYGGNITFVTGDGKSFEGLNKVKKYLDSLSSDFSSFRFVESMLELWHTKWTDLSRVCRAHWGRGLESTDPSTLGFMAKVIHSSPPSDLKTVDFYTNSRLMNVVVKTHMLHCWELHFGTDNLPKHFENLAMSDKLPTIQQITMDAAKLYKTYSTTEAHEFACESLENLATQYPQAAFPIATTRRSVARTTSKAIEEGVAKNGGDTDAGSEGDQSSEDGASGFDSGDGDTPKKGDWVLANSILLMRDGIWFLEVCRAVASGDIGRVWEVLKIWIFTFAGAGNTNYTAYLTEMWCKLTYEFPAGTRKAFFNNWLVNLTGKKGNFMEMDLMQEHFNFWLEDLAQHKGKEFSDEWYRDVLSMHVYHFLRLKEEMEATVELAAVSKQHISPHLDNEFLAALRVCREYDMHTYHEGRDYGHHSQDNFTAGVKLLGRKGKLAAYIDDTIRGRGNATEVLVEPKDAADASTYMRPPMQYVDGRLVIPSVEPVNH</sequence>
<organism evidence="1 2">
    <name type="scientific">Artomyces pyxidatus</name>
    <dbReference type="NCBI Taxonomy" id="48021"/>
    <lineage>
        <taxon>Eukaryota</taxon>
        <taxon>Fungi</taxon>
        <taxon>Dikarya</taxon>
        <taxon>Basidiomycota</taxon>
        <taxon>Agaricomycotina</taxon>
        <taxon>Agaricomycetes</taxon>
        <taxon>Russulales</taxon>
        <taxon>Auriscalpiaceae</taxon>
        <taxon>Artomyces</taxon>
    </lineage>
</organism>
<name>A0ACB8SFD5_9AGAM</name>
<protein>
    <submittedName>
        <fullName evidence="1">Uncharacterized protein</fullName>
    </submittedName>
</protein>
<gene>
    <name evidence="1" type="ORF">BV25DRAFT_1996352</name>
</gene>
<dbReference type="Proteomes" id="UP000814140">
    <property type="component" value="Unassembled WGS sequence"/>
</dbReference>
<proteinExistence type="predicted"/>
<keyword evidence="2" id="KW-1185">Reference proteome</keyword>
<evidence type="ECO:0000313" key="2">
    <source>
        <dbReference type="Proteomes" id="UP000814140"/>
    </source>
</evidence>
<comment type="caution">
    <text evidence="1">The sequence shown here is derived from an EMBL/GenBank/DDBJ whole genome shotgun (WGS) entry which is preliminary data.</text>
</comment>
<reference evidence="1" key="2">
    <citation type="journal article" date="2022" name="New Phytol.">
        <title>Evolutionary transition to the ectomycorrhizal habit in the genomes of a hyperdiverse lineage of mushroom-forming fungi.</title>
        <authorList>
            <person name="Looney B."/>
            <person name="Miyauchi S."/>
            <person name="Morin E."/>
            <person name="Drula E."/>
            <person name="Courty P.E."/>
            <person name="Kohler A."/>
            <person name="Kuo A."/>
            <person name="LaButti K."/>
            <person name="Pangilinan J."/>
            <person name="Lipzen A."/>
            <person name="Riley R."/>
            <person name="Andreopoulos W."/>
            <person name="He G."/>
            <person name="Johnson J."/>
            <person name="Nolan M."/>
            <person name="Tritt A."/>
            <person name="Barry K.W."/>
            <person name="Grigoriev I.V."/>
            <person name="Nagy L.G."/>
            <person name="Hibbett D."/>
            <person name="Henrissat B."/>
            <person name="Matheny P.B."/>
            <person name="Labbe J."/>
            <person name="Martin F.M."/>
        </authorList>
    </citation>
    <scope>NUCLEOTIDE SEQUENCE</scope>
    <source>
        <strain evidence="1">HHB10654</strain>
    </source>
</reference>
<evidence type="ECO:0000313" key="1">
    <source>
        <dbReference type="EMBL" id="KAI0054730.1"/>
    </source>
</evidence>
<reference evidence="1" key="1">
    <citation type="submission" date="2021-03" db="EMBL/GenBank/DDBJ databases">
        <authorList>
            <consortium name="DOE Joint Genome Institute"/>
            <person name="Ahrendt S."/>
            <person name="Looney B.P."/>
            <person name="Miyauchi S."/>
            <person name="Morin E."/>
            <person name="Drula E."/>
            <person name="Courty P.E."/>
            <person name="Chicoki N."/>
            <person name="Fauchery L."/>
            <person name="Kohler A."/>
            <person name="Kuo A."/>
            <person name="Labutti K."/>
            <person name="Pangilinan J."/>
            <person name="Lipzen A."/>
            <person name="Riley R."/>
            <person name="Andreopoulos W."/>
            <person name="He G."/>
            <person name="Johnson J."/>
            <person name="Barry K.W."/>
            <person name="Grigoriev I.V."/>
            <person name="Nagy L."/>
            <person name="Hibbett D."/>
            <person name="Henrissat B."/>
            <person name="Matheny P.B."/>
            <person name="Labbe J."/>
            <person name="Martin F."/>
        </authorList>
    </citation>
    <scope>NUCLEOTIDE SEQUENCE</scope>
    <source>
        <strain evidence="1">HHB10654</strain>
    </source>
</reference>